<keyword evidence="2" id="KW-0732">Signal</keyword>
<keyword evidence="1" id="KW-0245">EGF-like domain</keyword>
<dbReference type="AlphaFoldDB" id="A0AAV2R723"/>
<keyword evidence="5" id="KW-0325">Glycoprotein</keyword>
<dbReference type="InterPro" id="IPR028974">
    <property type="entry name" value="TSP_type-3_rpt"/>
</dbReference>
<comment type="caution">
    <text evidence="9">The sequence shown here is derived from an EMBL/GenBank/DDBJ whole genome shotgun (WGS) entry which is preliminary data.</text>
</comment>
<dbReference type="GO" id="GO:0007155">
    <property type="term" value="P:cell adhesion"/>
    <property type="evidence" value="ECO:0007669"/>
    <property type="project" value="InterPro"/>
</dbReference>
<feature type="compositionally biased region" description="Basic and acidic residues" evidence="7">
    <location>
        <begin position="51"/>
        <end position="64"/>
    </location>
</feature>
<evidence type="ECO:0000256" key="7">
    <source>
        <dbReference type="SAM" id="MobiDB-lite"/>
    </source>
</evidence>
<evidence type="ECO:0000313" key="10">
    <source>
        <dbReference type="Proteomes" id="UP001497623"/>
    </source>
</evidence>
<keyword evidence="3" id="KW-0677">Repeat</keyword>
<dbReference type="PROSITE" id="PS51236">
    <property type="entry name" value="TSP_CTER"/>
    <property type="match status" value="1"/>
</dbReference>
<dbReference type="Gene3D" id="4.10.1080.10">
    <property type="entry name" value="TSP type-3 repeat"/>
    <property type="match status" value="1"/>
</dbReference>
<evidence type="ECO:0000256" key="4">
    <source>
        <dbReference type="ARBA" id="ARBA00022837"/>
    </source>
</evidence>
<feature type="region of interest" description="Disordered" evidence="7">
    <location>
        <begin position="1"/>
        <end position="66"/>
    </location>
</feature>
<evidence type="ECO:0000259" key="8">
    <source>
        <dbReference type="PROSITE" id="PS51236"/>
    </source>
</evidence>
<dbReference type="Pfam" id="PF05735">
    <property type="entry name" value="TSP_C"/>
    <property type="match status" value="1"/>
</dbReference>
<dbReference type="SUPFAM" id="SSF103647">
    <property type="entry name" value="TSP type-3 repeat"/>
    <property type="match status" value="1"/>
</dbReference>
<dbReference type="PANTHER" id="PTHR10199:SF100">
    <property type="entry name" value="THROMBOSPONDIN, ISOFORM A"/>
    <property type="match status" value="1"/>
</dbReference>
<dbReference type="Gene3D" id="2.60.120.200">
    <property type="match status" value="1"/>
</dbReference>
<evidence type="ECO:0000256" key="2">
    <source>
        <dbReference type="ARBA" id="ARBA00022729"/>
    </source>
</evidence>
<proteinExistence type="predicted"/>
<dbReference type="SUPFAM" id="SSF49899">
    <property type="entry name" value="Concanavalin A-like lectins/glucanases"/>
    <property type="match status" value="1"/>
</dbReference>
<dbReference type="GO" id="GO:0005509">
    <property type="term" value="F:calcium ion binding"/>
    <property type="evidence" value="ECO:0007669"/>
    <property type="project" value="UniProtKB-UniRule"/>
</dbReference>
<organism evidence="9 10">
    <name type="scientific">Meganyctiphanes norvegica</name>
    <name type="common">Northern krill</name>
    <name type="synonym">Thysanopoda norvegica</name>
    <dbReference type="NCBI Taxonomy" id="48144"/>
    <lineage>
        <taxon>Eukaryota</taxon>
        <taxon>Metazoa</taxon>
        <taxon>Ecdysozoa</taxon>
        <taxon>Arthropoda</taxon>
        <taxon>Crustacea</taxon>
        <taxon>Multicrustacea</taxon>
        <taxon>Malacostraca</taxon>
        <taxon>Eumalacostraca</taxon>
        <taxon>Eucarida</taxon>
        <taxon>Euphausiacea</taxon>
        <taxon>Euphausiidae</taxon>
        <taxon>Meganyctiphanes</taxon>
    </lineage>
</organism>
<dbReference type="Pfam" id="PF02412">
    <property type="entry name" value="TSP_3"/>
    <property type="match status" value="4"/>
</dbReference>
<sequence length="223" mass="23874">IISTPAPHPDNGACSTSDVWRTKDSDGDGLPDYLDNCPNVANVNQADSDDDRVGDGCDTDRDVDNDGVDDEVDNCIFVVNPEQSDADHDGIGDQCDADADDDGIPNTTDNCMLVPNPAQEDANDDGLGDVCQIDEDGDCIANALDICPGNPRIKSVDFRIFYEVVFEGSPPPQFVISNGGKEITQKINSRVALLYGQHSFSGVDFSGTFFIGPNKDNDYAGFV</sequence>
<reference evidence="9 10" key="1">
    <citation type="submission" date="2024-05" db="EMBL/GenBank/DDBJ databases">
        <authorList>
            <person name="Wallberg A."/>
        </authorList>
    </citation>
    <scope>NUCLEOTIDE SEQUENCE [LARGE SCALE GENOMIC DNA]</scope>
</reference>
<name>A0AAV2R723_MEGNR</name>
<protein>
    <recommendedName>
        <fullName evidence="8">TSP C-terminal domain-containing protein</fullName>
    </recommendedName>
</protein>
<evidence type="ECO:0000256" key="1">
    <source>
        <dbReference type="ARBA" id="ARBA00022536"/>
    </source>
</evidence>
<dbReference type="Proteomes" id="UP001497623">
    <property type="component" value="Unassembled WGS sequence"/>
</dbReference>
<evidence type="ECO:0000256" key="5">
    <source>
        <dbReference type="ARBA" id="ARBA00023180"/>
    </source>
</evidence>
<dbReference type="InterPro" id="IPR017897">
    <property type="entry name" value="Thrombospondin_3_rpt"/>
</dbReference>
<dbReference type="GO" id="GO:0005576">
    <property type="term" value="C:extracellular region"/>
    <property type="evidence" value="ECO:0007669"/>
    <property type="project" value="InterPro"/>
</dbReference>
<evidence type="ECO:0000256" key="3">
    <source>
        <dbReference type="ARBA" id="ARBA00022737"/>
    </source>
</evidence>
<dbReference type="EMBL" id="CAXKWB010017572">
    <property type="protein sequence ID" value="CAL4119281.1"/>
    <property type="molecule type" value="Genomic_DNA"/>
</dbReference>
<feature type="domain" description="TSP C-terminal" evidence="8">
    <location>
        <begin position="142"/>
        <end position="223"/>
    </location>
</feature>
<dbReference type="PROSITE" id="PS51234">
    <property type="entry name" value="TSP3"/>
    <property type="match status" value="1"/>
</dbReference>
<dbReference type="InterPro" id="IPR003367">
    <property type="entry name" value="Thrombospondin_3-like_rpt"/>
</dbReference>
<gene>
    <name evidence="9" type="ORF">MNOR_LOCUS21635</name>
</gene>
<evidence type="ECO:0000313" key="9">
    <source>
        <dbReference type="EMBL" id="CAL4119281.1"/>
    </source>
</evidence>
<keyword evidence="4 6" id="KW-0106">Calcium</keyword>
<keyword evidence="10" id="KW-1185">Reference proteome</keyword>
<accession>A0AAV2R723</accession>
<feature type="repeat" description="TSP type-3" evidence="6">
    <location>
        <begin position="84"/>
        <end position="119"/>
    </location>
</feature>
<dbReference type="FunFam" id="4.10.1080.10:FF:000001">
    <property type="entry name" value="Thrombospondin 3"/>
    <property type="match status" value="1"/>
</dbReference>
<evidence type="ECO:0000256" key="6">
    <source>
        <dbReference type="PROSITE-ProRule" id="PRU00634"/>
    </source>
</evidence>
<feature type="non-terminal residue" evidence="9">
    <location>
        <position position="223"/>
    </location>
</feature>
<dbReference type="InterPro" id="IPR013320">
    <property type="entry name" value="ConA-like_dom_sf"/>
</dbReference>
<feature type="non-terminal residue" evidence="9">
    <location>
        <position position="1"/>
    </location>
</feature>
<dbReference type="InterPro" id="IPR008859">
    <property type="entry name" value="Thrombospondin_C"/>
</dbReference>
<dbReference type="PANTHER" id="PTHR10199">
    <property type="entry name" value="THROMBOSPONDIN"/>
    <property type="match status" value="1"/>
</dbReference>